<reference evidence="1 2" key="1">
    <citation type="journal article" date="2019" name="Sci. Rep.">
        <title>Orb-weaving spider Araneus ventricosus genome elucidates the spidroin gene catalogue.</title>
        <authorList>
            <person name="Kono N."/>
            <person name="Nakamura H."/>
            <person name="Ohtoshi R."/>
            <person name="Moran D.A.P."/>
            <person name="Shinohara A."/>
            <person name="Yoshida Y."/>
            <person name="Fujiwara M."/>
            <person name="Mori M."/>
            <person name="Tomita M."/>
            <person name="Arakawa K."/>
        </authorList>
    </citation>
    <scope>NUCLEOTIDE SEQUENCE [LARGE SCALE GENOMIC DNA]</scope>
</reference>
<dbReference type="EMBL" id="BGPR01000067">
    <property type="protein sequence ID" value="GBL89766.1"/>
    <property type="molecule type" value="Genomic_DNA"/>
</dbReference>
<evidence type="ECO:0000313" key="2">
    <source>
        <dbReference type="Proteomes" id="UP000499080"/>
    </source>
</evidence>
<dbReference type="AlphaFoldDB" id="A0A4Y2BEN9"/>
<accession>A0A4Y2BEN9</accession>
<sequence>MCALAARCRFPSTRNASLGQFSCKITYPHMLQLKRDFYLRGYPSAPRSLCLQKLSHFPFTMSYLHTYRAVELHQDKASKRTSKCNIKFFKRMKQITGINPIPLTRIPAKSPDVSHMAGVGNPQSF</sequence>
<organism evidence="1 2">
    <name type="scientific">Araneus ventricosus</name>
    <name type="common">Orbweaver spider</name>
    <name type="synonym">Epeira ventricosa</name>
    <dbReference type="NCBI Taxonomy" id="182803"/>
    <lineage>
        <taxon>Eukaryota</taxon>
        <taxon>Metazoa</taxon>
        <taxon>Ecdysozoa</taxon>
        <taxon>Arthropoda</taxon>
        <taxon>Chelicerata</taxon>
        <taxon>Arachnida</taxon>
        <taxon>Araneae</taxon>
        <taxon>Araneomorphae</taxon>
        <taxon>Entelegynae</taxon>
        <taxon>Araneoidea</taxon>
        <taxon>Araneidae</taxon>
        <taxon>Araneus</taxon>
    </lineage>
</organism>
<protein>
    <submittedName>
        <fullName evidence="1">Uncharacterized protein</fullName>
    </submittedName>
</protein>
<evidence type="ECO:0000313" key="1">
    <source>
        <dbReference type="EMBL" id="GBL89766.1"/>
    </source>
</evidence>
<name>A0A4Y2BEN9_ARAVE</name>
<dbReference type="Proteomes" id="UP000499080">
    <property type="component" value="Unassembled WGS sequence"/>
</dbReference>
<keyword evidence="2" id="KW-1185">Reference proteome</keyword>
<proteinExistence type="predicted"/>
<comment type="caution">
    <text evidence="1">The sequence shown here is derived from an EMBL/GenBank/DDBJ whole genome shotgun (WGS) entry which is preliminary data.</text>
</comment>
<gene>
    <name evidence="1" type="ORF">AVEN_179557_1</name>
</gene>